<feature type="domain" description="C-type lectin" evidence="2">
    <location>
        <begin position="10"/>
        <end position="137"/>
    </location>
</feature>
<dbReference type="InterPro" id="IPR001304">
    <property type="entry name" value="C-type_lectin-like"/>
</dbReference>
<reference evidence="3 4" key="1">
    <citation type="submission" date="2024-05" db="EMBL/GenBank/DDBJ databases">
        <authorList>
            <person name="Wallberg A."/>
        </authorList>
    </citation>
    <scope>NUCLEOTIDE SEQUENCE [LARGE SCALE GENOMIC DNA]</scope>
</reference>
<dbReference type="PROSITE" id="PS50041">
    <property type="entry name" value="C_TYPE_LECTIN_2"/>
    <property type="match status" value="1"/>
</dbReference>
<dbReference type="GO" id="GO:0030246">
    <property type="term" value="F:carbohydrate binding"/>
    <property type="evidence" value="ECO:0007669"/>
    <property type="project" value="UniProtKB-KW"/>
</dbReference>
<dbReference type="CDD" id="cd00037">
    <property type="entry name" value="CLECT"/>
    <property type="match status" value="1"/>
</dbReference>
<dbReference type="GO" id="GO:0005615">
    <property type="term" value="C:extracellular space"/>
    <property type="evidence" value="ECO:0007669"/>
    <property type="project" value="TreeGrafter"/>
</dbReference>
<name>A0AAV2S158_MEGNR</name>
<dbReference type="Proteomes" id="UP001497623">
    <property type="component" value="Unassembled WGS sequence"/>
</dbReference>
<evidence type="ECO:0000256" key="1">
    <source>
        <dbReference type="ARBA" id="ARBA00022734"/>
    </source>
</evidence>
<dbReference type="InterPro" id="IPR016187">
    <property type="entry name" value="CTDL_fold"/>
</dbReference>
<proteinExistence type="predicted"/>
<sequence>MACPVPFISIGSMCLEFLFSDLTFGQASVSCVSEGGSLATIRTAEELRDFFLYVNQLGIADTNFWVGGSDVQSEGIWTWPDGTLVPMGTPFWGTYGPFAQTQEPNGGTEENYLALTSIGYYFFRDVVCNAEMKAVCMYKK</sequence>
<gene>
    <name evidence="3" type="ORF">MNOR_LOCUS30810</name>
</gene>
<dbReference type="Gene3D" id="3.10.100.10">
    <property type="entry name" value="Mannose-Binding Protein A, subunit A"/>
    <property type="match status" value="1"/>
</dbReference>
<dbReference type="InterPro" id="IPR016186">
    <property type="entry name" value="C-type_lectin-like/link_sf"/>
</dbReference>
<dbReference type="SMART" id="SM00034">
    <property type="entry name" value="CLECT"/>
    <property type="match status" value="1"/>
</dbReference>
<dbReference type="InterPro" id="IPR051663">
    <property type="entry name" value="CLec_Tetranectin-domain"/>
</dbReference>
<evidence type="ECO:0000313" key="4">
    <source>
        <dbReference type="Proteomes" id="UP001497623"/>
    </source>
</evidence>
<protein>
    <recommendedName>
        <fullName evidence="2">C-type lectin domain-containing protein</fullName>
    </recommendedName>
</protein>
<dbReference type="PANTHER" id="PTHR22799:SF6">
    <property type="entry name" value="C-TYPE LECTIN DOMAIN FAMILY 4 MEMBER M-LIKE"/>
    <property type="match status" value="1"/>
</dbReference>
<dbReference type="Pfam" id="PF00059">
    <property type="entry name" value="Lectin_C"/>
    <property type="match status" value="1"/>
</dbReference>
<evidence type="ECO:0000259" key="2">
    <source>
        <dbReference type="PROSITE" id="PS50041"/>
    </source>
</evidence>
<dbReference type="EMBL" id="CAXKWB010038427">
    <property type="protein sequence ID" value="CAL4151636.1"/>
    <property type="molecule type" value="Genomic_DNA"/>
</dbReference>
<dbReference type="SUPFAM" id="SSF56436">
    <property type="entry name" value="C-type lectin-like"/>
    <property type="match status" value="1"/>
</dbReference>
<evidence type="ECO:0000313" key="3">
    <source>
        <dbReference type="EMBL" id="CAL4151636.1"/>
    </source>
</evidence>
<comment type="caution">
    <text evidence="3">The sequence shown here is derived from an EMBL/GenBank/DDBJ whole genome shotgun (WGS) entry which is preliminary data.</text>
</comment>
<dbReference type="PANTHER" id="PTHR22799">
    <property type="entry name" value="TETRANECTIN-RELATED"/>
    <property type="match status" value="1"/>
</dbReference>
<organism evidence="3 4">
    <name type="scientific">Meganyctiphanes norvegica</name>
    <name type="common">Northern krill</name>
    <name type="synonym">Thysanopoda norvegica</name>
    <dbReference type="NCBI Taxonomy" id="48144"/>
    <lineage>
        <taxon>Eukaryota</taxon>
        <taxon>Metazoa</taxon>
        <taxon>Ecdysozoa</taxon>
        <taxon>Arthropoda</taxon>
        <taxon>Crustacea</taxon>
        <taxon>Multicrustacea</taxon>
        <taxon>Malacostraca</taxon>
        <taxon>Eumalacostraca</taxon>
        <taxon>Eucarida</taxon>
        <taxon>Euphausiacea</taxon>
        <taxon>Euphausiidae</taxon>
        <taxon>Meganyctiphanes</taxon>
    </lineage>
</organism>
<keyword evidence="1" id="KW-0430">Lectin</keyword>
<accession>A0AAV2S158</accession>
<keyword evidence="4" id="KW-1185">Reference proteome</keyword>
<dbReference type="AlphaFoldDB" id="A0AAV2S158"/>